<keyword evidence="4 9" id="KW-0067">ATP-binding</keyword>
<dbReference type="PANTHER" id="PTHR24221">
    <property type="entry name" value="ATP-BINDING CASSETTE SUB-FAMILY B"/>
    <property type="match status" value="1"/>
</dbReference>
<evidence type="ECO:0000313" key="10">
    <source>
        <dbReference type="Proteomes" id="UP001240250"/>
    </source>
</evidence>
<protein>
    <submittedName>
        <fullName evidence="9">ATP-binding cassette subfamily B protein</fullName>
    </submittedName>
</protein>
<dbReference type="InterPro" id="IPR036640">
    <property type="entry name" value="ABC1_TM_sf"/>
</dbReference>
<evidence type="ECO:0000256" key="2">
    <source>
        <dbReference type="ARBA" id="ARBA00022692"/>
    </source>
</evidence>
<dbReference type="InterPro" id="IPR017871">
    <property type="entry name" value="ABC_transporter-like_CS"/>
</dbReference>
<dbReference type="SMART" id="SM00382">
    <property type="entry name" value="AAA"/>
    <property type="match status" value="1"/>
</dbReference>
<evidence type="ECO:0000256" key="6">
    <source>
        <dbReference type="ARBA" id="ARBA00023136"/>
    </source>
</evidence>
<dbReference type="PROSITE" id="PS50893">
    <property type="entry name" value="ABC_TRANSPORTER_2"/>
    <property type="match status" value="1"/>
</dbReference>
<name>A0ABU0GJ17_9CELL</name>
<dbReference type="RefSeq" id="WP_152667320.1">
    <property type="nucleotide sequence ID" value="NZ_CP194061.1"/>
</dbReference>
<evidence type="ECO:0000256" key="3">
    <source>
        <dbReference type="ARBA" id="ARBA00022741"/>
    </source>
</evidence>
<evidence type="ECO:0000313" key="9">
    <source>
        <dbReference type="EMBL" id="MDQ0425371.1"/>
    </source>
</evidence>
<gene>
    <name evidence="9" type="ORF">JO380_001752</name>
</gene>
<reference evidence="9 10" key="1">
    <citation type="submission" date="2023-07" db="EMBL/GenBank/DDBJ databases">
        <title>Sequencing the genomes of 1000 actinobacteria strains.</title>
        <authorList>
            <person name="Klenk H.-P."/>
        </authorList>
    </citation>
    <scope>NUCLEOTIDE SEQUENCE [LARGE SCALE GENOMIC DNA]</scope>
    <source>
        <strain evidence="9 10">DSM 14785</strain>
    </source>
</reference>
<dbReference type="PROSITE" id="PS00211">
    <property type="entry name" value="ABC_TRANSPORTER_1"/>
    <property type="match status" value="1"/>
</dbReference>
<keyword evidence="10" id="KW-1185">Reference proteome</keyword>
<feature type="transmembrane region" description="Helical" evidence="7">
    <location>
        <begin position="30"/>
        <end position="63"/>
    </location>
</feature>
<feature type="transmembrane region" description="Helical" evidence="7">
    <location>
        <begin position="75"/>
        <end position="96"/>
    </location>
</feature>
<dbReference type="EMBL" id="JAUSVM010000001">
    <property type="protein sequence ID" value="MDQ0425371.1"/>
    <property type="molecule type" value="Genomic_DNA"/>
</dbReference>
<evidence type="ECO:0000256" key="1">
    <source>
        <dbReference type="ARBA" id="ARBA00004651"/>
    </source>
</evidence>
<feature type="domain" description="ABC transporter" evidence="8">
    <location>
        <begin position="361"/>
        <end position="603"/>
    </location>
</feature>
<dbReference type="InterPro" id="IPR039421">
    <property type="entry name" value="Type_1_exporter"/>
</dbReference>
<dbReference type="SUPFAM" id="SSF52540">
    <property type="entry name" value="P-loop containing nucleoside triphosphate hydrolases"/>
    <property type="match status" value="1"/>
</dbReference>
<keyword evidence="6 7" id="KW-0472">Membrane</keyword>
<feature type="transmembrane region" description="Helical" evidence="7">
    <location>
        <begin position="293"/>
        <end position="315"/>
    </location>
</feature>
<dbReference type="GO" id="GO:0005524">
    <property type="term" value="F:ATP binding"/>
    <property type="evidence" value="ECO:0007669"/>
    <property type="project" value="UniProtKB-KW"/>
</dbReference>
<evidence type="ECO:0000256" key="4">
    <source>
        <dbReference type="ARBA" id="ARBA00022840"/>
    </source>
</evidence>
<keyword evidence="3" id="KW-0547">Nucleotide-binding</keyword>
<comment type="caution">
    <text evidence="9">The sequence shown here is derived from an EMBL/GenBank/DDBJ whole genome shotgun (WGS) entry which is preliminary data.</text>
</comment>
<dbReference type="Proteomes" id="UP001240250">
    <property type="component" value="Unassembled WGS sequence"/>
</dbReference>
<feature type="transmembrane region" description="Helical" evidence="7">
    <location>
        <begin position="268"/>
        <end position="287"/>
    </location>
</feature>
<dbReference type="Gene3D" id="3.40.50.300">
    <property type="entry name" value="P-loop containing nucleotide triphosphate hydrolases"/>
    <property type="match status" value="1"/>
</dbReference>
<dbReference type="InterPro" id="IPR003439">
    <property type="entry name" value="ABC_transporter-like_ATP-bd"/>
</dbReference>
<keyword evidence="5 7" id="KW-1133">Transmembrane helix</keyword>
<dbReference type="InterPro" id="IPR027417">
    <property type="entry name" value="P-loop_NTPase"/>
</dbReference>
<dbReference type="SUPFAM" id="SSF90123">
    <property type="entry name" value="ABC transporter transmembrane region"/>
    <property type="match status" value="1"/>
</dbReference>
<dbReference type="Pfam" id="PF00005">
    <property type="entry name" value="ABC_tran"/>
    <property type="match status" value="1"/>
</dbReference>
<dbReference type="PANTHER" id="PTHR24221:SF654">
    <property type="entry name" value="ATP-BINDING CASSETTE SUB-FAMILY B MEMBER 6"/>
    <property type="match status" value="1"/>
</dbReference>
<evidence type="ECO:0000256" key="7">
    <source>
        <dbReference type="SAM" id="Phobius"/>
    </source>
</evidence>
<sequence>MTHGGAGRLPDLVRERVHRRRAAARQMLELVPYAGAGLVAGTLAVHVVAGVAPVVFLVGTALALPQVVSGALPPALWVAIAAFLLQQVLAPLQLVLSREIARRVDAACIERLTRFTLDEATLAGLERPDVADRLTQVDEAFEQWTWTPGTALEGGLALTARYVQLGGAVVLLGWAAGPWAALAGAVAALVARQGQAEAFHRWGALWESFQPARRRVAYVRELATSTRAAKEIRTLGLVGWLQDRFATETRSWLEPLWTWRRRVYGAPFVGHAIAALLGSAVALLLVVDGGTDGASRLVAVSVAVQAVVLCARFGVMFPESDIKLVYGRAAYTALQELEATIREQAGATADRVEAPAPARDVTFSGVTFSYRPGRPVLDGVDLTLPVGTSTALIGVNGAGKSTLVKVLAGIYAPDGGSVTVDGVDLATFEPRSWQRHFAVTFQDFLRYELDLRDNVAMGAISHRDDDEGVVAALAQVGLGGLLDELPLGLDSPLTRAVEGGRELSGGQWQRIALARALFAVRHGASVLVLDEPTSQLDARGEAEFYDTFLELTRGVTSLVISHRFSTVRNADRIVVLDGGGITEAGTHDELVAAGGVYAQMFDVQARRFADDGAPHVPDLKGATL</sequence>
<evidence type="ECO:0000256" key="5">
    <source>
        <dbReference type="ARBA" id="ARBA00022989"/>
    </source>
</evidence>
<dbReference type="InterPro" id="IPR003593">
    <property type="entry name" value="AAA+_ATPase"/>
</dbReference>
<keyword evidence="2 7" id="KW-0812">Transmembrane</keyword>
<proteinExistence type="predicted"/>
<comment type="subcellular location">
    <subcellularLocation>
        <location evidence="1">Cell membrane</location>
        <topology evidence="1">Multi-pass membrane protein</topology>
    </subcellularLocation>
</comment>
<evidence type="ECO:0000259" key="8">
    <source>
        <dbReference type="PROSITE" id="PS50893"/>
    </source>
</evidence>
<accession>A0ABU0GJ17</accession>
<organism evidence="9 10">
    <name type="scientific">Cellulomonas iranensis</name>
    <dbReference type="NCBI Taxonomy" id="76862"/>
    <lineage>
        <taxon>Bacteria</taxon>
        <taxon>Bacillati</taxon>
        <taxon>Actinomycetota</taxon>
        <taxon>Actinomycetes</taxon>
        <taxon>Micrococcales</taxon>
        <taxon>Cellulomonadaceae</taxon>
        <taxon>Cellulomonas</taxon>
    </lineage>
</organism>